<comment type="function">
    <text evidence="2">Lectin involved in innate immunity. Agglutinates all types of human erythrocytes, Gram-positive and Gram-negative bacteria. Has a stronger agglutinating activity towards Gram-negative bacteria than towards Gram-positive bacteria. Specifically recognizes acetyl group-containing substances on agglutinated cells. The hemagglutinating activity was inhibited by EDTA, acetyl group-containing mono- and disaccharides, N-acetyl derivatives of amino acids, other acetyl group-containing substances, propionamide and benzamide. Enhances the antimicrobial activity of big defensin against Gram-positive bacteria but not against Gram-negative bacteria.</text>
</comment>
<dbReference type="InterPro" id="IPR036056">
    <property type="entry name" value="Fibrinogen-like_C"/>
</dbReference>
<evidence type="ECO:0000256" key="3">
    <source>
        <dbReference type="SAM" id="SignalP"/>
    </source>
</evidence>
<dbReference type="PANTHER" id="PTHR19143">
    <property type="entry name" value="FIBRINOGEN/TENASCIN/ANGIOPOEITIN"/>
    <property type="match status" value="1"/>
</dbReference>
<gene>
    <name evidence="5" type="primary">TL5A_0</name>
    <name evidence="5" type="ORF">FJT64_010844</name>
</gene>
<dbReference type="EMBL" id="VIIS01001917">
    <property type="protein sequence ID" value="KAF0290969.1"/>
    <property type="molecule type" value="Genomic_DNA"/>
</dbReference>
<evidence type="ECO:0000313" key="5">
    <source>
        <dbReference type="EMBL" id="KAF0290969.1"/>
    </source>
</evidence>
<dbReference type="Gene3D" id="3.90.215.10">
    <property type="entry name" value="Gamma Fibrinogen, chain A, domain 1"/>
    <property type="match status" value="1"/>
</dbReference>
<dbReference type="SUPFAM" id="SSF57997">
    <property type="entry name" value="Tropomyosin"/>
    <property type="match status" value="1"/>
</dbReference>
<evidence type="ECO:0000256" key="2">
    <source>
        <dbReference type="ARBA" id="ARBA00053344"/>
    </source>
</evidence>
<name>A0A6A4VCU8_AMPAM</name>
<dbReference type="Gene3D" id="1.20.5.340">
    <property type="match status" value="1"/>
</dbReference>
<feature type="signal peptide" evidence="3">
    <location>
        <begin position="1"/>
        <end position="19"/>
    </location>
</feature>
<dbReference type="OrthoDB" id="7972392at2759"/>
<keyword evidence="3" id="KW-0732">Signal</keyword>
<feature type="chain" id="PRO_5025518618" evidence="3">
    <location>
        <begin position="20"/>
        <end position="509"/>
    </location>
</feature>
<dbReference type="CDD" id="cd00087">
    <property type="entry name" value="FReD"/>
    <property type="match status" value="1"/>
</dbReference>
<dbReference type="GO" id="GO:0030246">
    <property type="term" value="F:carbohydrate binding"/>
    <property type="evidence" value="ECO:0007669"/>
    <property type="project" value="UniProtKB-ARBA"/>
</dbReference>
<dbReference type="Proteomes" id="UP000440578">
    <property type="component" value="Unassembled WGS sequence"/>
</dbReference>
<keyword evidence="6" id="KW-1185">Reference proteome</keyword>
<dbReference type="InterPro" id="IPR002181">
    <property type="entry name" value="Fibrinogen_a/b/g_C_dom"/>
</dbReference>
<evidence type="ECO:0000256" key="1">
    <source>
        <dbReference type="ARBA" id="ARBA00023157"/>
    </source>
</evidence>
<dbReference type="GO" id="GO:0005615">
    <property type="term" value="C:extracellular space"/>
    <property type="evidence" value="ECO:0007669"/>
    <property type="project" value="TreeGrafter"/>
</dbReference>
<dbReference type="PROSITE" id="PS51406">
    <property type="entry name" value="FIBRINOGEN_C_2"/>
    <property type="match status" value="1"/>
</dbReference>
<dbReference type="InterPro" id="IPR014716">
    <property type="entry name" value="Fibrinogen_a/b/g_C_1"/>
</dbReference>
<keyword evidence="1" id="KW-1015">Disulfide bond</keyword>
<dbReference type="AlphaFoldDB" id="A0A6A4VCU8"/>
<evidence type="ECO:0000313" key="6">
    <source>
        <dbReference type="Proteomes" id="UP000440578"/>
    </source>
</evidence>
<organism evidence="5 6">
    <name type="scientific">Amphibalanus amphitrite</name>
    <name type="common">Striped barnacle</name>
    <name type="synonym">Balanus amphitrite</name>
    <dbReference type="NCBI Taxonomy" id="1232801"/>
    <lineage>
        <taxon>Eukaryota</taxon>
        <taxon>Metazoa</taxon>
        <taxon>Ecdysozoa</taxon>
        <taxon>Arthropoda</taxon>
        <taxon>Crustacea</taxon>
        <taxon>Multicrustacea</taxon>
        <taxon>Cirripedia</taxon>
        <taxon>Thoracica</taxon>
        <taxon>Thoracicalcarea</taxon>
        <taxon>Balanomorpha</taxon>
        <taxon>Balanoidea</taxon>
        <taxon>Balanidae</taxon>
        <taxon>Amphibalaninae</taxon>
        <taxon>Amphibalanus</taxon>
    </lineage>
</organism>
<feature type="domain" description="Fibrinogen C-terminal" evidence="4">
    <location>
        <begin position="281"/>
        <end position="504"/>
    </location>
</feature>
<dbReference type="SMART" id="SM00186">
    <property type="entry name" value="FBG"/>
    <property type="match status" value="1"/>
</dbReference>
<evidence type="ECO:0000259" key="4">
    <source>
        <dbReference type="PROSITE" id="PS51406"/>
    </source>
</evidence>
<dbReference type="InterPro" id="IPR050373">
    <property type="entry name" value="Fibrinogen_C-term_domain"/>
</dbReference>
<comment type="caution">
    <text evidence="5">The sequence shown here is derived from an EMBL/GenBank/DDBJ whole genome shotgun (WGS) entry which is preliminary data.</text>
</comment>
<dbReference type="SUPFAM" id="SSF56496">
    <property type="entry name" value="Fibrinogen C-terminal domain-like"/>
    <property type="match status" value="1"/>
</dbReference>
<proteinExistence type="predicted"/>
<dbReference type="Pfam" id="PF00147">
    <property type="entry name" value="Fibrinogen_C"/>
    <property type="match status" value="1"/>
</dbReference>
<accession>A0A6A4VCU8</accession>
<dbReference type="PANTHER" id="PTHR19143:SF327">
    <property type="entry name" value="FI21813P1-RELATED"/>
    <property type="match status" value="1"/>
</dbReference>
<dbReference type="FunFam" id="3.90.215.10:FF:000001">
    <property type="entry name" value="Tenascin isoform 1"/>
    <property type="match status" value="1"/>
</dbReference>
<reference evidence="5 6" key="1">
    <citation type="submission" date="2019-07" db="EMBL/GenBank/DDBJ databases">
        <title>Draft genome assembly of a fouling barnacle, Amphibalanus amphitrite (Darwin, 1854): The first reference genome for Thecostraca.</title>
        <authorList>
            <person name="Kim W."/>
        </authorList>
    </citation>
    <scope>NUCLEOTIDE SEQUENCE [LARGE SCALE GENOMIC DNA]</scope>
    <source>
        <strain evidence="5">SNU_AA5</strain>
        <tissue evidence="5">Soma without cirri and trophi</tissue>
    </source>
</reference>
<protein>
    <submittedName>
        <fullName evidence="5">Techylectin-5A</fullName>
    </submittedName>
</protein>
<sequence>MSPLLPAVVLVLLTVAALPAQCSVQQQQQQQVTAGLYITPDELWQLVDRAVAAAIQPLTIKLDSRIDTLDSRLDTLDSRLDVLDSRMDTLDSRPDSRLDTVDSRLDTLDSRLDTLDSRLDVLDSRVDGVIERERKQDSAIATGSTRLDELASRLVDAETGLSDQKLQVQGQQSLALNQELLLNVTSSQLETVESRLDGQTSRLQEQDSLIARHGSRIDSHESRLDSQASQVHLHESSIDEHASRIAELNSSLETHQNMTGSHDARIDGITLRLDAVQNASTDGDSVARDCSDLLAGSQSGIYLLQPGLGAAAGEAPAYCDLDTDGGRWTVIQRRADIEPREDFNRDWAAYKEGFGELDKEFWWGLDNMWTMTSPRDRQYELRIDLEDFEGERRHAIYQNFRISSESDGYRLNVVNYTGNANDSLTHHTGQRFSTKDRDNDLSTTTNCAEKYEAPWWHKKCYYSSLNGKYLAGEHTKKWHGVVWRLWRGGNYSLKTVTMKIRPTRKALTG</sequence>
<dbReference type="Gene3D" id="1.20.1270.70">
    <property type="entry name" value="Designed single chain three-helix bundle"/>
    <property type="match status" value="2"/>
</dbReference>